<dbReference type="Proteomes" id="UP000807025">
    <property type="component" value="Unassembled WGS sequence"/>
</dbReference>
<feature type="compositionally biased region" description="Polar residues" evidence="1">
    <location>
        <begin position="157"/>
        <end position="166"/>
    </location>
</feature>
<feature type="compositionally biased region" description="Low complexity" evidence="1">
    <location>
        <begin position="1"/>
        <end position="30"/>
    </location>
</feature>
<feature type="compositionally biased region" description="Low complexity" evidence="1">
    <location>
        <begin position="507"/>
        <end position="519"/>
    </location>
</feature>
<sequence>MSSSASTITTWAAHVQPGSPSSPSHQTTTQRTRKHRRPSISRLHLNLAPSLPSLPRHARARSGSASFLHILDTPSTGSRVSPTRNNVNVNVMNNTPVTPKSSPHTADADAFDLTALGYTSLFLHLPTPATPHYPTPTLPYNLPSDTYSTTTHISNPINNSNGNATAHDNMDHNANTRDTKDTTDKTFKSAFARLRSRSFSALLRPRKPSSSSTPPSPRALAPGNSATNAMDVPPVPTIPPQFRSQVKNAKNAAKDVKTKDVKESEDTKKVKKAKKEKKHALPPTLASELALLQFLDGGSLEDNIAALNNSSLSTTASTSVENTTTNSKGNRNGVGCGGEWVYTDACGRVWRDADEALEYVHLLAPSPTSSTSSVSPTPYSPAFSIVSISFPSSPLSGGSFPASSPSSPLTGGVFPSTPTRMDAKWITFTAYSPSSPSFPSPSSSNTSSLHANFTKRRRSSLVKRDSSMHKTTMRKESMRRTLGRRGSLVRKMPRTPPCTSLPPTPYSPYSTTPYSTSTSDVEMSWESGDERREKRMGMAGLGFWAI</sequence>
<feature type="compositionally biased region" description="Basic residues" evidence="1">
    <location>
        <begin position="269"/>
        <end position="280"/>
    </location>
</feature>
<feature type="compositionally biased region" description="Basic residues" evidence="1">
    <location>
        <begin position="481"/>
        <end position="493"/>
    </location>
</feature>
<proteinExistence type="predicted"/>
<feature type="compositionally biased region" description="Basic and acidic residues" evidence="1">
    <location>
        <begin position="168"/>
        <end position="184"/>
    </location>
</feature>
<feature type="region of interest" description="Disordered" evidence="1">
    <location>
        <begin position="1"/>
        <end position="41"/>
    </location>
</feature>
<feature type="region of interest" description="Disordered" evidence="1">
    <location>
        <begin position="76"/>
        <end position="104"/>
    </location>
</feature>
<feature type="region of interest" description="Disordered" evidence="1">
    <location>
        <begin position="157"/>
        <end position="184"/>
    </location>
</feature>
<dbReference type="AlphaFoldDB" id="A0A9P5ZUY8"/>
<protein>
    <submittedName>
        <fullName evidence="2">Uncharacterized protein</fullName>
    </submittedName>
</protein>
<accession>A0A9P5ZUY8</accession>
<feature type="compositionally biased region" description="Basic and acidic residues" evidence="1">
    <location>
        <begin position="462"/>
        <end position="479"/>
    </location>
</feature>
<name>A0A9P5ZUY8_PLEER</name>
<evidence type="ECO:0000313" key="2">
    <source>
        <dbReference type="EMBL" id="KAF9494937.1"/>
    </source>
</evidence>
<reference evidence="2" key="1">
    <citation type="submission" date="2020-11" db="EMBL/GenBank/DDBJ databases">
        <authorList>
            <consortium name="DOE Joint Genome Institute"/>
            <person name="Ahrendt S."/>
            <person name="Riley R."/>
            <person name="Andreopoulos W."/>
            <person name="Labutti K."/>
            <person name="Pangilinan J."/>
            <person name="Ruiz-Duenas F.J."/>
            <person name="Barrasa J.M."/>
            <person name="Sanchez-Garcia M."/>
            <person name="Camarero S."/>
            <person name="Miyauchi S."/>
            <person name="Serrano A."/>
            <person name="Linde D."/>
            <person name="Babiker R."/>
            <person name="Drula E."/>
            <person name="Ayuso-Fernandez I."/>
            <person name="Pacheco R."/>
            <person name="Padilla G."/>
            <person name="Ferreira P."/>
            <person name="Barriuso J."/>
            <person name="Kellner H."/>
            <person name="Castanera R."/>
            <person name="Alfaro M."/>
            <person name="Ramirez L."/>
            <person name="Pisabarro A.G."/>
            <person name="Kuo A."/>
            <person name="Tritt A."/>
            <person name="Lipzen A."/>
            <person name="He G."/>
            <person name="Yan M."/>
            <person name="Ng V."/>
            <person name="Cullen D."/>
            <person name="Martin F."/>
            <person name="Rosso M.-N."/>
            <person name="Henrissat B."/>
            <person name="Hibbett D."/>
            <person name="Martinez A.T."/>
            <person name="Grigoriev I.V."/>
        </authorList>
    </citation>
    <scope>NUCLEOTIDE SEQUENCE</scope>
    <source>
        <strain evidence="2">ATCC 90797</strain>
    </source>
</reference>
<feature type="compositionally biased region" description="Low complexity" evidence="1">
    <location>
        <begin position="313"/>
        <end position="327"/>
    </location>
</feature>
<comment type="caution">
    <text evidence="2">The sequence shown here is derived from an EMBL/GenBank/DDBJ whole genome shotgun (WGS) entry which is preliminary data.</text>
</comment>
<feature type="compositionally biased region" description="Low complexity" evidence="1">
    <location>
        <begin position="198"/>
        <end position="222"/>
    </location>
</feature>
<evidence type="ECO:0000256" key="1">
    <source>
        <dbReference type="SAM" id="MobiDB-lite"/>
    </source>
</evidence>
<dbReference type="EMBL" id="MU154567">
    <property type="protein sequence ID" value="KAF9494937.1"/>
    <property type="molecule type" value="Genomic_DNA"/>
</dbReference>
<feature type="compositionally biased region" description="Low complexity" evidence="1">
    <location>
        <begin position="82"/>
        <end position="99"/>
    </location>
</feature>
<feature type="compositionally biased region" description="Basic and acidic residues" evidence="1">
    <location>
        <begin position="252"/>
        <end position="268"/>
    </location>
</feature>
<feature type="region of interest" description="Disordered" evidence="1">
    <location>
        <begin position="313"/>
        <end position="332"/>
    </location>
</feature>
<feature type="region of interest" description="Disordered" evidence="1">
    <location>
        <begin position="434"/>
        <end position="532"/>
    </location>
</feature>
<organism evidence="2 3">
    <name type="scientific">Pleurotus eryngii</name>
    <name type="common">Boletus of the steppes</name>
    <dbReference type="NCBI Taxonomy" id="5323"/>
    <lineage>
        <taxon>Eukaryota</taxon>
        <taxon>Fungi</taxon>
        <taxon>Dikarya</taxon>
        <taxon>Basidiomycota</taxon>
        <taxon>Agaricomycotina</taxon>
        <taxon>Agaricomycetes</taxon>
        <taxon>Agaricomycetidae</taxon>
        <taxon>Agaricales</taxon>
        <taxon>Pleurotineae</taxon>
        <taxon>Pleurotaceae</taxon>
        <taxon>Pleurotus</taxon>
    </lineage>
</organism>
<gene>
    <name evidence="2" type="ORF">BDN71DRAFT_1448329</name>
</gene>
<dbReference type="OrthoDB" id="3233731at2759"/>
<feature type="compositionally biased region" description="Low complexity" evidence="1">
    <location>
        <begin position="434"/>
        <end position="448"/>
    </location>
</feature>
<keyword evidence="3" id="KW-1185">Reference proteome</keyword>
<feature type="compositionally biased region" description="Pro residues" evidence="1">
    <location>
        <begin position="494"/>
        <end position="506"/>
    </location>
</feature>
<evidence type="ECO:0000313" key="3">
    <source>
        <dbReference type="Proteomes" id="UP000807025"/>
    </source>
</evidence>
<feature type="region of interest" description="Disordered" evidence="1">
    <location>
        <begin position="198"/>
        <end position="281"/>
    </location>
</feature>